<dbReference type="GO" id="GO:0005634">
    <property type="term" value="C:nucleus"/>
    <property type="evidence" value="ECO:0007669"/>
    <property type="project" value="TreeGrafter"/>
</dbReference>
<sequence>KTSSNTAKKEKLFHPASRKAGQLARHAIRKGKMGNLVTKRHQKQNNLVDYYGFFFHAIPQEGVLSISEMHTIIRDVWLTRFDDELEEERAARRPGRPKSPKEVKLEEQKSREYQVYRTGMEVIDLTHQANVDLFRQWDQKEVPFIHLLRFIRIFGEEPEKFLVSRPGKHVTLVPSADSMDTDDTMMTT</sequence>
<dbReference type="Pfam" id="PF11176">
    <property type="entry name" value="Tma16"/>
    <property type="match status" value="1"/>
</dbReference>
<feature type="region of interest" description="Disordered" evidence="2">
    <location>
        <begin position="87"/>
        <end position="107"/>
    </location>
</feature>
<dbReference type="InterPro" id="IPR038356">
    <property type="entry name" value="Tma16_sf"/>
</dbReference>
<reference evidence="3 4" key="1">
    <citation type="journal article" date="2018" name="Evol. Lett.">
        <title>Horizontal gene cluster transfer increased hallucinogenic mushroom diversity.</title>
        <authorList>
            <person name="Reynolds H.T."/>
            <person name="Vijayakumar V."/>
            <person name="Gluck-Thaler E."/>
            <person name="Korotkin H.B."/>
            <person name="Matheny P.B."/>
            <person name="Slot J.C."/>
        </authorList>
    </citation>
    <scope>NUCLEOTIDE SEQUENCE [LARGE SCALE GENOMIC DNA]</scope>
    <source>
        <strain evidence="3 4">2629</strain>
    </source>
</reference>
<feature type="non-terminal residue" evidence="3">
    <location>
        <position position="1"/>
    </location>
</feature>
<evidence type="ECO:0008006" key="5">
    <source>
        <dbReference type="Google" id="ProtNLM"/>
    </source>
</evidence>
<dbReference type="EMBL" id="NHTK01005693">
    <property type="protein sequence ID" value="PPQ75200.1"/>
    <property type="molecule type" value="Genomic_DNA"/>
</dbReference>
<evidence type="ECO:0000256" key="1">
    <source>
        <dbReference type="ARBA" id="ARBA00034127"/>
    </source>
</evidence>
<name>A0A409W9N4_9AGAR</name>
<dbReference type="Gene3D" id="1.20.1440.170">
    <property type="entry name" value="Translation machinery-associated protein 16-like"/>
    <property type="match status" value="1"/>
</dbReference>
<accession>A0A409W9N4</accession>
<evidence type="ECO:0000256" key="2">
    <source>
        <dbReference type="SAM" id="MobiDB-lite"/>
    </source>
</evidence>
<evidence type="ECO:0000313" key="4">
    <source>
        <dbReference type="Proteomes" id="UP000284842"/>
    </source>
</evidence>
<dbReference type="AlphaFoldDB" id="A0A409W9N4"/>
<dbReference type="InParanoid" id="A0A409W9N4"/>
<comment type="caution">
    <text evidence="3">The sequence shown here is derived from an EMBL/GenBank/DDBJ whole genome shotgun (WGS) entry which is preliminary data.</text>
</comment>
<proteinExistence type="inferred from homology"/>
<protein>
    <recommendedName>
        <fullName evidence="5">Translation machinery-associated protein 16</fullName>
    </recommendedName>
</protein>
<dbReference type="OrthoDB" id="270284at2759"/>
<dbReference type="Proteomes" id="UP000284842">
    <property type="component" value="Unassembled WGS sequence"/>
</dbReference>
<keyword evidence="4" id="KW-1185">Reference proteome</keyword>
<comment type="similarity">
    <text evidence="1">Belongs to the TMA16 family.</text>
</comment>
<organism evidence="3 4">
    <name type="scientific">Panaeolus cyanescens</name>
    <dbReference type="NCBI Taxonomy" id="181874"/>
    <lineage>
        <taxon>Eukaryota</taxon>
        <taxon>Fungi</taxon>
        <taxon>Dikarya</taxon>
        <taxon>Basidiomycota</taxon>
        <taxon>Agaricomycotina</taxon>
        <taxon>Agaricomycetes</taxon>
        <taxon>Agaricomycetidae</taxon>
        <taxon>Agaricales</taxon>
        <taxon>Agaricineae</taxon>
        <taxon>Galeropsidaceae</taxon>
        <taxon>Panaeolus</taxon>
    </lineage>
</organism>
<dbReference type="InterPro" id="IPR021346">
    <property type="entry name" value="Tma16"/>
</dbReference>
<dbReference type="PANTHER" id="PTHR13349:SF2">
    <property type="entry name" value="TRANSLATION MACHINERY-ASSOCIATED PROTEIN 16"/>
    <property type="match status" value="1"/>
</dbReference>
<dbReference type="STRING" id="181874.A0A409W9N4"/>
<gene>
    <name evidence="3" type="ORF">CVT24_010116</name>
</gene>
<dbReference type="PANTHER" id="PTHR13349">
    <property type="entry name" value="TRANSLATION MACHINERY-ASSOCIATED PROTEIN 16"/>
    <property type="match status" value="1"/>
</dbReference>
<evidence type="ECO:0000313" key="3">
    <source>
        <dbReference type="EMBL" id="PPQ75200.1"/>
    </source>
</evidence>